<evidence type="ECO:0000256" key="7">
    <source>
        <dbReference type="ARBA" id="ARBA00023242"/>
    </source>
</evidence>
<keyword evidence="10" id="KW-1185">Reference proteome</keyword>
<feature type="region of interest" description="Disordered" evidence="8">
    <location>
        <begin position="1"/>
        <end position="112"/>
    </location>
</feature>
<keyword evidence="5" id="KW-0811">Translocation</keyword>
<organism evidence="9 10">
    <name type="scientific">Karstenula rhodostoma CBS 690.94</name>
    <dbReference type="NCBI Taxonomy" id="1392251"/>
    <lineage>
        <taxon>Eukaryota</taxon>
        <taxon>Fungi</taxon>
        <taxon>Dikarya</taxon>
        <taxon>Ascomycota</taxon>
        <taxon>Pezizomycotina</taxon>
        <taxon>Dothideomycetes</taxon>
        <taxon>Pleosporomycetidae</taxon>
        <taxon>Pleosporales</taxon>
        <taxon>Massarineae</taxon>
        <taxon>Didymosphaeriaceae</taxon>
        <taxon>Karstenula</taxon>
    </lineage>
</organism>
<evidence type="ECO:0000256" key="4">
    <source>
        <dbReference type="ARBA" id="ARBA00022927"/>
    </source>
</evidence>
<feature type="compositionally biased region" description="Polar residues" evidence="8">
    <location>
        <begin position="150"/>
        <end position="166"/>
    </location>
</feature>
<dbReference type="PANTHER" id="PTHR13437">
    <property type="entry name" value="NUCLEOPORIN P58/P45 NUCLEOPORIN-LIKE PROTEIN 1"/>
    <property type="match status" value="1"/>
</dbReference>
<feature type="compositionally biased region" description="Low complexity" evidence="8">
    <location>
        <begin position="343"/>
        <end position="354"/>
    </location>
</feature>
<dbReference type="InterPro" id="IPR024882">
    <property type="entry name" value="NUP58/p45/49"/>
</dbReference>
<dbReference type="GO" id="GO:0015031">
    <property type="term" value="P:protein transport"/>
    <property type="evidence" value="ECO:0007669"/>
    <property type="project" value="UniProtKB-KW"/>
</dbReference>
<dbReference type="GO" id="GO:0017056">
    <property type="term" value="F:structural constituent of nuclear pore"/>
    <property type="evidence" value="ECO:0007669"/>
    <property type="project" value="InterPro"/>
</dbReference>
<dbReference type="Pfam" id="PF21121">
    <property type="entry name" value="Nup49_C"/>
    <property type="match status" value="1"/>
</dbReference>
<feature type="compositionally biased region" description="Low complexity" evidence="8">
    <location>
        <begin position="185"/>
        <end position="195"/>
    </location>
</feature>
<protein>
    <recommendedName>
        <fullName evidence="11">Nucleoporin Nup54 alpha-helical domain-containing protein</fullName>
    </recommendedName>
</protein>
<evidence type="ECO:0000256" key="3">
    <source>
        <dbReference type="ARBA" id="ARBA00022816"/>
    </source>
</evidence>
<feature type="compositionally biased region" description="Pro residues" evidence="8">
    <location>
        <begin position="11"/>
        <end position="20"/>
    </location>
</feature>
<comment type="subcellular location">
    <subcellularLocation>
        <location evidence="1">Nucleus</location>
        <location evidence="1">Nuclear pore complex</location>
    </subcellularLocation>
</comment>
<accession>A0A9P4PUA0</accession>
<name>A0A9P4PUA0_9PLEO</name>
<evidence type="ECO:0000256" key="5">
    <source>
        <dbReference type="ARBA" id="ARBA00023010"/>
    </source>
</evidence>
<dbReference type="Gene3D" id="6.10.140.1350">
    <property type="match status" value="1"/>
</dbReference>
<keyword evidence="4" id="KW-0653">Protein transport</keyword>
<evidence type="ECO:0000313" key="10">
    <source>
        <dbReference type="Proteomes" id="UP000799764"/>
    </source>
</evidence>
<feature type="region of interest" description="Disordered" evidence="8">
    <location>
        <begin position="124"/>
        <end position="213"/>
    </location>
</feature>
<feature type="compositionally biased region" description="Low complexity" evidence="8">
    <location>
        <begin position="124"/>
        <end position="144"/>
    </location>
</feature>
<keyword evidence="3" id="KW-0509">mRNA transport</keyword>
<evidence type="ECO:0000256" key="6">
    <source>
        <dbReference type="ARBA" id="ARBA00023132"/>
    </source>
</evidence>
<feature type="compositionally biased region" description="Polar residues" evidence="8">
    <location>
        <begin position="29"/>
        <end position="51"/>
    </location>
</feature>
<evidence type="ECO:0008006" key="11">
    <source>
        <dbReference type="Google" id="ProtNLM"/>
    </source>
</evidence>
<feature type="region of interest" description="Disordered" evidence="8">
    <location>
        <begin position="337"/>
        <end position="358"/>
    </location>
</feature>
<dbReference type="GO" id="GO:0005643">
    <property type="term" value="C:nuclear pore"/>
    <property type="evidence" value="ECO:0007669"/>
    <property type="project" value="UniProtKB-SubCell"/>
</dbReference>
<keyword evidence="7" id="KW-0539">Nucleus</keyword>
<evidence type="ECO:0000313" key="9">
    <source>
        <dbReference type="EMBL" id="KAF2451480.1"/>
    </source>
</evidence>
<dbReference type="InterPro" id="IPR025574">
    <property type="entry name" value="Nucleoporin_FG_rpt"/>
</dbReference>
<dbReference type="Proteomes" id="UP000799764">
    <property type="component" value="Unassembled WGS sequence"/>
</dbReference>
<reference evidence="9" key="1">
    <citation type="journal article" date="2020" name="Stud. Mycol.">
        <title>101 Dothideomycetes genomes: a test case for predicting lifestyles and emergence of pathogens.</title>
        <authorList>
            <person name="Haridas S."/>
            <person name="Albert R."/>
            <person name="Binder M."/>
            <person name="Bloem J."/>
            <person name="Labutti K."/>
            <person name="Salamov A."/>
            <person name="Andreopoulos B."/>
            <person name="Baker S."/>
            <person name="Barry K."/>
            <person name="Bills G."/>
            <person name="Bluhm B."/>
            <person name="Cannon C."/>
            <person name="Castanera R."/>
            <person name="Culley D."/>
            <person name="Daum C."/>
            <person name="Ezra D."/>
            <person name="Gonzalez J."/>
            <person name="Henrissat B."/>
            <person name="Kuo A."/>
            <person name="Liang C."/>
            <person name="Lipzen A."/>
            <person name="Lutzoni F."/>
            <person name="Magnuson J."/>
            <person name="Mondo S."/>
            <person name="Nolan M."/>
            <person name="Ohm R."/>
            <person name="Pangilinan J."/>
            <person name="Park H.-J."/>
            <person name="Ramirez L."/>
            <person name="Alfaro M."/>
            <person name="Sun H."/>
            <person name="Tritt A."/>
            <person name="Yoshinaga Y."/>
            <person name="Zwiers L.-H."/>
            <person name="Turgeon B."/>
            <person name="Goodwin S."/>
            <person name="Spatafora J."/>
            <person name="Crous P."/>
            <person name="Grigoriev I."/>
        </authorList>
    </citation>
    <scope>NUCLEOTIDE SEQUENCE</scope>
    <source>
        <strain evidence="9">CBS 690.94</strain>
    </source>
</reference>
<evidence type="ECO:0000256" key="2">
    <source>
        <dbReference type="ARBA" id="ARBA00022448"/>
    </source>
</evidence>
<feature type="compositionally biased region" description="Low complexity" evidence="8">
    <location>
        <begin position="91"/>
        <end position="112"/>
    </location>
</feature>
<dbReference type="PANTHER" id="PTHR13437:SF2">
    <property type="entry name" value="NUCLEOPORIN P58_P45"/>
    <property type="match status" value="1"/>
</dbReference>
<dbReference type="GO" id="GO:0051028">
    <property type="term" value="P:mRNA transport"/>
    <property type="evidence" value="ECO:0007669"/>
    <property type="project" value="UniProtKB-KW"/>
</dbReference>
<feature type="compositionally biased region" description="Low complexity" evidence="8">
    <location>
        <begin position="167"/>
        <end position="176"/>
    </location>
</feature>
<evidence type="ECO:0000256" key="1">
    <source>
        <dbReference type="ARBA" id="ARBA00004567"/>
    </source>
</evidence>
<dbReference type="OrthoDB" id="2538017at2759"/>
<dbReference type="EMBL" id="MU001492">
    <property type="protein sequence ID" value="KAF2451480.1"/>
    <property type="molecule type" value="Genomic_DNA"/>
</dbReference>
<comment type="caution">
    <text evidence="9">The sequence shown here is derived from an EMBL/GenBank/DDBJ whole genome shotgun (WGS) entry which is preliminary data.</text>
</comment>
<gene>
    <name evidence="9" type="ORF">P171DRAFT_468039</name>
</gene>
<keyword evidence="6" id="KW-0906">Nuclear pore complex</keyword>
<proteinExistence type="predicted"/>
<keyword evidence="2" id="KW-0813">Transport</keyword>
<evidence type="ECO:0000256" key="8">
    <source>
        <dbReference type="SAM" id="MobiDB-lite"/>
    </source>
</evidence>
<dbReference type="GO" id="GO:0008139">
    <property type="term" value="F:nuclear localization sequence binding"/>
    <property type="evidence" value="ECO:0007669"/>
    <property type="project" value="InterPro"/>
</dbReference>
<sequence length="461" mass="48675">MAAMRDACPIPQEPYHPPMGPALLGGNATGQAQQSAGLFASSTATSQQPQTGGLFGGASAAQPSQPPQSAGLFGSLNKPQQPAAATGGLFGASTQQSQPQQGSSLFGGALGANTNAQNQTQTAQTGGLFGNLGQNLNQNQNQNQPKPSFGGSTAQQNTGSSLFGNAQQQQQQQQNQTSTPSLFGNNQQNQPQQSNTLFGGMASQNNTLGGLGQSSNLGGSQVIQMNDLSQIKGTTRLNDLHPDIQKQVFGLDDAIQAKIDTVNKMREAYPGHIQKLETIAPDVEYVEKKLATVALGLENDAASIAHLKTIVDHDANDAELSFRAIVNQALPAQFRYGNPSNLSASTTKPAAASSLENDDPTKPVDLIAYFNRRTDDLGKTLQTYQSQIREIEMHLKTMEAGAYEKTQQLAGARNKSMDDRQQLVEALRAIESAIVDSAKKVGKVRDDVTRHTLGGVGAPLL</sequence>
<feature type="compositionally biased region" description="Low complexity" evidence="8">
    <location>
        <begin position="57"/>
        <end position="71"/>
    </location>
</feature>
<dbReference type="AlphaFoldDB" id="A0A9P4PUA0"/>
<dbReference type="Pfam" id="PF13634">
    <property type="entry name" value="Nucleoporin_FG"/>
    <property type="match status" value="2"/>
</dbReference>